<evidence type="ECO:0000256" key="5">
    <source>
        <dbReference type="ARBA" id="ARBA00022989"/>
    </source>
</evidence>
<feature type="transmembrane region" description="Helical" evidence="7">
    <location>
        <begin position="156"/>
        <end position="177"/>
    </location>
</feature>
<evidence type="ECO:0000256" key="1">
    <source>
        <dbReference type="ARBA" id="ARBA00004651"/>
    </source>
</evidence>
<accession>A0A1Y5TNG8</accession>
<keyword evidence="5 7" id="KW-1133">Transmembrane helix</keyword>
<feature type="transmembrane region" description="Helical" evidence="7">
    <location>
        <begin position="129"/>
        <end position="149"/>
    </location>
</feature>
<dbReference type="InterPro" id="IPR050833">
    <property type="entry name" value="Poly_Biosynth_Transport"/>
</dbReference>
<feature type="transmembrane region" description="Helical" evidence="7">
    <location>
        <begin position="427"/>
        <end position="443"/>
    </location>
</feature>
<proteinExistence type="inferred from homology"/>
<feature type="transmembrane region" description="Helical" evidence="7">
    <location>
        <begin position="306"/>
        <end position="331"/>
    </location>
</feature>
<evidence type="ECO:0000313" key="8">
    <source>
        <dbReference type="EMBL" id="SLN68109.1"/>
    </source>
</evidence>
<evidence type="ECO:0000256" key="4">
    <source>
        <dbReference type="ARBA" id="ARBA00022692"/>
    </source>
</evidence>
<comment type="subcellular location">
    <subcellularLocation>
        <location evidence="1">Cell membrane</location>
        <topology evidence="1">Multi-pass membrane protein</topology>
    </subcellularLocation>
</comment>
<reference evidence="8 9" key="1">
    <citation type="submission" date="2017-03" db="EMBL/GenBank/DDBJ databases">
        <authorList>
            <person name="Afonso C.L."/>
            <person name="Miller P.J."/>
            <person name="Scott M.A."/>
            <person name="Spackman E."/>
            <person name="Goraichik I."/>
            <person name="Dimitrov K.M."/>
            <person name="Suarez D.L."/>
            <person name="Swayne D.E."/>
        </authorList>
    </citation>
    <scope>NUCLEOTIDE SEQUENCE [LARGE SCALE GENOMIC DNA]</scope>
    <source>
        <strain evidence="8 9">CECT 8287</strain>
    </source>
</reference>
<protein>
    <submittedName>
        <fullName evidence="8">Colanic acid exporter</fullName>
    </submittedName>
</protein>
<evidence type="ECO:0000256" key="3">
    <source>
        <dbReference type="ARBA" id="ARBA00022475"/>
    </source>
</evidence>
<keyword evidence="9" id="KW-1185">Reference proteome</keyword>
<sequence length="444" mass="48450">MAPQGSLKQRSTSAGGWVVLDMALSHALRLSSNLIMTRLLLPEAFGLIALIGTLHTALTLFSDLGIQRSVVREIDGEDSYFLRAAWTVQIIRGAVISAIVVVVGIALFWVGPLANPETVYAAPELPGLVILSAPVMLMQGLTSTNLWVATRHLKQARILVVNVGGQIVAMIAMIAFAQINPSVWALLAGMLVGNLVKLLLSHVLFEGPRMQLVFDREIADRLWVFGKWVLGSSALTFLANNANKLFLAALLDKETFGFFIIAMLWIQAGVTILKHLGDRIGFSAFSEVLRDRPGQIRRVFRKFIRLADGLATVGFLICFFGGPTIIAFLYAPHYQPAGTFMPILSLLILAQRFNIVAMLALSLGNSRAMALASGARTVAICTLVPIGYHYFDVEGALLATIVARLSGAPILMYSVKDTLKHDIREEMIWLVGILTVIVCYNYFG</sequence>
<feature type="transmembrane region" description="Helical" evidence="7">
    <location>
        <begin position="86"/>
        <end position="109"/>
    </location>
</feature>
<evidence type="ECO:0000256" key="2">
    <source>
        <dbReference type="ARBA" id="ARBA00007430"/>
    </source>
</evidence>
<keyword evidence="4 7" id="KW-0812">Transmembrane</keyword>
<gene>
    <name evidence="8" type="ORF">PEL8287_03779</name>
</gene>
<dbReference type="PANTHER" id="PTHR30250">
    <property type="entry name" value="PST FAMILY PREDICTED COLANIC ACID TRANSPORTER"/>
    <property type="match status" value="1"/>
</dbReference>
<feature type="transmembrane region" description="Helical" evidence="7">
    <location>
        <begin position="44"/>
        <end position="66"/>
    </location>
</feature>
<feature type="transmembrane region" description="Helical" evidence="7">
    <location>
        <begin position="225"/>
        <end position="243"/>
    </location>
</feature>
<organism evidence="8 9">
    <name type="scientific">Roseovarius litorisediminis</name>
    <dbReference type="NCBI Taxonomy" id="1312363"/>
    <lineage>
        <taxon>Bacteria</taxon>
        <taxon>Pseudomonadati</taxon>
        <taxon>Pseudomonadota</taxon>
        <taxon>Alphaproteobacteria</taxon>
        <taxon>Rhodobacterales</taxon>
        <taxon>Roseobacteraceae</taxon>
        <taxon>Roseovarius</taxon>
    </lineage>
</organism>
<dbReference type="GO" id="GO:0005886">
    <property type="term" value="C:plasma membrane"/>
    <property type="evidence" value="ECO:0007669"/>
    <property type="project" value="UniProtKB-SubCell"/>
</dbReference>
<evidence type="ECO:0000313" key="9">
    <source>
        <dbReference type="Proteomes" id="UP000193827"/>
    </source>
</evidence>
<dbReference type="PANTHER" id="PTHR30250:SF10">
    <property type="entry name" value="LIPOPOLYSACCHARIDE BIOSYNTHESIS PROTEIN WZXC"/>
    <property type="match status" value="1"/>
</dbReference>
<dbReference type="Proteomes" id="UP000193827">
    <property type="component" value="Unassembled WGS sequence"/>
</dbReference>
<name>A0A1Y5TNG8_9RHOB</name>
<dbReference type="Pfam" id="PF13440">
    <property type="entry name" value="Polysacc_synt_3"/>
    <property type="match status" value="1"/>
</dbReference>
<feature type="transmembrane region" description="Helical" evidence="7">
    <location>
        <begin position="183"/>
        <end position="205"/>
    </location>
</feature>
<keyword evidence="3" id="KW-1003">Cell membrane</keyword>
<dbReference type="EMBL" id="FWFL01000015">
    <property type="protein sequence ID" value="SLN68109.1"/>
    <property type="molecule type" value="Genomic_DNA"/>
</dbReference>
<feature type="transmembrane region" description="Helical" evidence="7">
    <location>
        <begin position="255"/>
        <end position="273"/>
    </location>
</feature>
<comment type="similarity">
    <text evidence="2">Belongs to the polysaccharide synthase family.</text>
</comment>
<dbReference type="OrthoDB" id="7605542at2"/>
<feature type="transmembrane region" description="Helical" evidence="7">
    <location>
        <begin position="343"/>
        <end position="363"/>
    </location>
</feature>
<evidence type="ECO:0000256" key="6">
    <source>
        <dbReference type="ARBA" id="ARBA00023136"/>
    </source>
</evidence>
<dbReference type="AlphaFoldDB" id="A0A1Y5TNG8"/>
<keyword evidence="6 7" id="KW-0472">Membrane</keyword>
<evidence type="ECO:0000256" key="7">
    <source>
        <dbReference type="SAM" id="Phobius"/>
    </source>
</evidence>